<dbReference type="GO" id="GO:0016705">
    <property type="term" value="F:oxidoreductase activity, acting on paired donors, with incorporation or reduction of molecular oxygen"/>
    <property type="evidence" value="ECO:0007669"/>
    <property type="project" value="InterPro"/>
</dbReference>
<dbReference type="InterPro" id="IPR002401">
    <property type="entry name" value="Cyt_P450_E_grp-I"/>
</dbReference>
<dbReference type="GO" id="GO:0004497">
    <property type="term" value="F:monooxygenase activity"/>
    <property type="evidence" value="ECO:0007669"/>
    <property type="project" value="UniProtKB-KW"/>
</dbReference>
<evidence type="ECO:0000256" key="7">
    <source>
        <dbReference type="ARBA" id="ARBA00023004"/>
    </source>
</evidence>
<reference evidence="11" key="1">
    <citation type="submission" date="2020-05" db="EMBL/GenBank/DDBJ databases">
        <title>Mycena genomes resolve the evolution of fungal bioluminescence.</title>
        <authorList>
            <person name="Tsai I.J."/>
        </authorList>
    </citation>
    <scope>NUCLEOTIDE SEQUENCE</scope>
    <source>
        <strain evidence="11">CCC161011</strain>
    </source>
</reference>
<dbReference type="OrthoDB" id="2789670at2759"/>
<dbReference type="PROSITE" id="PS00086">
    <property type="entry name" value="CYTOCHROME_P450"/>
    <property type="match status" value="1"/>
</dbReference>
<dbReference type="PRINTS" id="PR00385">
    <property type="entry name" value="P450"/>
</dbReference>
<organism evidence="11 12">
    <name type="scientific">Mycena venus</name>
    <dbReference type="NCBI Taxonomy" id="2733690"/>
    <lineage>
        <taxon>Eukaryota</taxon>
        <taxon>Fungi</taxon>
        <taxon>Dikarya</taxon>
        <taxon>Basidiomycota</taxon>
        <taxon>Agaricomycotina</taxon>
        <taxon>Agaricomycetes</taxon>
        <taxon>Agaricomycetidae</taxon>
        <taxon>Agaricales</taxon>
        <taxon>Marasmiineae</taxon>
        <taxon>Mycenaceae</taxon>
        <taxon>Mycena</taxon>
    </lineage>
</organism>
<dbReference type="InterPro" id="IPR036396">
    <property type="entry name" value="Cyt_P450_sf"/>
</dbReference>
<keyword evidence="5 9" id="KW-0479">Metal-binding</keyword>
<comment type="caution">
    <text evidence="11">The sequence shown here is derived from an EMBL/GenBank/DDBJ whole genome shotgun (WGS) entry which is preliminary data.</text>
</comment>
<evidence type="ECO:0000313" key="11">
    <source>
        <dbReference type="EMBL" id="KAF7344270.1"/>
    </source>
</evidence>
<keyword evidence="6 10" id="KW-0560">Oxidoreductase</keyword>
<dbReference type="PRINTS" id="PR00463">
    <property type="entry name" value="EP450I"/>
</dbReference>
<evidence type="ECO:0000256" key="10">
    <source>
        <dbReference type="RuleBase" id="RU000461"/>
    </source>
</evidence>
<dbReference type="Pfam" id="PF00067">
    <property type="entry name" value="p450"/>
    <property type="match status" value="1"/>
</dbReference>
<evidence type="ECO:0000256" key="4">
    <source>
        <dbReference type="ARBA" id="ARBA00022617"/>
    </source>
</evidence>
<sequence>MDIRLVAGGFLATLILVYWNSRRSTSKSRPIPGPPPHFFVGHTFQVPVIKTWKYFERLAHQYGPIVRVSLTGDEIIVLSHPSDAEELLGRRSRNYSSRRPLIYAGKYESNNLRLSLLPYGDVLKRQRAAFHQMLQPRVVGGYEEMQLTESLRLLLDLAEAPMDYYHHFQRFPASLVFNLTFRQQLDDDGKDLAAALRILTTFVQDINPNAHLVDTFPLLDLLPDFLSPWRAEAKKKHEREIELYGRLSLGVKARMEKDSGIECFAARLWEQQAKLNISDEEIFYIAGSAFLAGTDSNSVTLLWFVMTMALYPATMKRAQNEIDLVWNSDTLPSFSQMRELPYCSALVKEVIRWSPATPLSIPHYADADDEYKGYTIRKGTSVISSLWGMHHNEEEFPNSYIFDPERFLSKLPARGDAADSLAEGHYGFGFGRRKCPGQHMAVKTTWIAIVRVLWAFNIERRKDASGNPMKIDPEDCTSGLTM</sequence>
<dbReference type="PANTHER" id="PTHR46300">
    <property type="entry name" value="P450, PUTATIVE (EUROFUNG)-RELATED-RELATED"/>
    <property type="match status" value="1"/>
</dbReference>
<evidence type="ECO:0000256" key="8">
    <source>
        <dbReference type="ARBA" id="ARBA00023033"/>
    </source>
</evidence>
<dbReference type="EMBL" id="JACAZI010000015">
    <property type="protein sequence ID" value="KAF7344270.1"/>
    <property type="molecule type" value="Genomic_DNA"/>
</dbReference>
<dbReference type="Gene3D" id="1.10.630.10">
    <property type="entry name" value="Cytochrome P450"/>
    <property type="match status" value="1"/>
</dbReference>
<dbReference type="InterPro" id="IPR050364">
    <property type="entry name" value="Cytochrome_P450_fung"/>
</dbReference>
<dbReference type="Proteomes" id="UP000620124">
    <property type="component" value="Unassembled WGS sequence"/>
</dbReference>
<dbReference type="InterPro" id="IPR017972">
    <property type="entry name" value="Cyt_P450_CS"/>
</dbReference>
<gene>
    <name evidence="11" type="ORF">MVEN_01718300</name>
</gene>
<comment type="pathway">
    <text evidence="2">Secondary metabolite biosynthesis.</text>
</comment>
<proteinExistence type="inferred from homology"/>
<evidence type="ECO:0000256" key="1">
    <source>
        <dbReference type="ARBA" id="ARBA00001971"/>
    </source>
</evidence>
<comment type="similarity">
    <text evidence="3 10">Belongs to the cytochrome P450 family.</text>
</comment>
<keyword evidence="4 9" id="KW-0349">Heme</keyword>
<keyword evidence="7 9" id="KW-0408">Iron</keyword>
<evidence type="ECO:0000256" key="6">
    <source>
        <dbReference type="ARBA" id="ARBA00023002"/>
    </source>
</evidence>
<evidence type="ECO:0000256" key="5">
    <source>
        <dbReference type="ARBA" id="ARBA00022723"/>
    </source>
</evidence>
<evidence type="ECO:0000256" key="9">
    <source>
        <dbReference type="PIRSR" id="PIRSR602401-1"/>
    </source>
</evidence>
<name>A0A8H6XQ16_9AGAR</name>
<evidence type="ECO:0000256" key="2">
    <source>
        <dbReference type="ARBA" id="ARBA00005179"/>
    </source>
</evidence>
<feature type="binding site" description="axial binding residue" evidence="9">
    <location>
        <position position="435"/>
    </location>
    <ligand>
        <name>heme</name>
        <dbReference type="ChEBI" id="CHEBI:30413"/>
    </ligand>
    <ligandPart>
        <name>Fe</name>
        <dbReference type="ChEBI" id="CHEBI:18248"/>
    </ligandPart>
</feature>
<dbReference type="SUPFAM" id="SSF48264">
    <property type="entry name" value="Cytochrome P450"/>
    <property type="match status" value="1"/>
</dbReference>
<dbReference type="AlphaFoldDB" id="A0A8H6XQ16"/>
<keyword evidence="8 10" id="KW-0503">Monooxygenase</keyword>
<keyword evidence="12" id="KW-1185">Reference proteome</keyword>
<evidence type="ECO:0000313" key="12">
    <source>
        <dbReference type="Proteomes" id="UP000620124"/>
    </source>
</evidence>
<evidence type="ECO:0000256" key="3">
    <source>
        <dbReference type="ARBA" id="ARBA00010617"/>
    </source>
</evidence>
<dbReference type="GO" id="GO:0005506">
    <property type="term" value="F:iron ion binding"/>
    <property type="evidence" value="ECO:0007669"/>
    <property type="project" value="InterPro"/>
</dbReference>
<accession>A0A8H6XQ16</accession>
<protein>
    <submittedName>
        <fullName evidence="11">Cytochrome P450</fullName>
    </submittedName>
</protein>
<comment type="cofactor">
    <cofactor evidence="1 9">
        <name>heme</name>
        <dbReference type="ChEBI" id="CHEBI:30413"/>
    </cofactor>
</comment>
<dbReference type="GO" id="GO:0020037">
    <property type="term" value="F:heme binding"/>
    <property type="evidence" value="ECO:0007669"/>
    <property type="project" value="InterPro"/>
</dbReference>
<dbReference type="InterPro" id="IPR001128">
    <property type="entry name" value="Cyt_P450"/>
</dbReference>